<keyword evidence="2" id="KW-1185">Reference proteome</keyword>
<name>A0ACC3BLG8_PYRYE</name>
<gene>
    <name evidence="1" type="ORF">I4F81_000951</name>
</gene>
<proteinExistence type="predicted"/>
<evidence type="ECO:0000313" key="2">
    <source>
        <dbReference type="Proteomes" id="UP000798662"/>
    </source>
</evidence>
<organism evidence="1 2">
    <name type="scientific">Pyropia yezoensis</name>
    <name type="common">Susabi-nori</name>
    <name type="synonym">Porphyra yezoensis</name>
    <dbReference type="NCBI Taxonomy" id="2788"/>
    <lineage>
        <taxon>Eukaryota</taxon>
        <taxon>Rhodophyta</taxon>
        <taxon>Bangiophyceae</taxon>
        <taxon>Bangiales</taxon>
        <taxon>Bangiaceae</taxon>
        <taxon>Pyropia</taxon>
    </lineage>
</organism>
<evidence type="ECO:0000313" key="1">
    <source>
        <dbReference type="EMBL" id="KAK1858342.1"/>
    </source>
</evidence>
<accession>A0ACC3BLG8</accession>
<dbReference type="Proteomes" id="UP000798662">
    <property type="component" value="Chromosome 1"/>
</dbReference>
<protein>
    <submittedName>
        <fullName evidence="1">Uncharacterized protein</fullName>
    </submittedName>
</protein>
<comment type="caution">
    <text evidence="1">The sequence shown here is derived from an EMBL/GenBank/DDBJ whole genome shotgun (WGS) entry which is preliminary data.</text>
</comment>
<dbReference type="EMBL" id="CM020618">
    <property type="protein sequence ID" value="KAK1858342.1"/>
    <property type="molecule type" value="Genomic_DNA"/>
</dbReference>
<reference evidence="1" key="1">
    <citation type="submission" date="2019-11" db="EMBL/GenBank/DDBJ databases">
        <title>Nori genome reveals adaptations in red seaweeds to the harsh intertidal environment.</title>
        <authorList>
            <person name="Wang D."/>
            <person name="Mao Y."/>
        </authorList>
    </citation>
    <scope>NUCLEOTIDE SEQUENCE</scope>
    <source>
        <tissue evidence="1">Gametophyte</tissue>
    </source>
</reference>
<sequence length="6366" mass="641854">MEGGDSARLARLAVKTMRSAAVRHAASPTRGGGGGGGTSPSVQALLAAWDLPPVVLSVPPASPGAAAPSLTLADALASPAGARLSVPLDDERMVVAVAPEGEVSHGSLDEASPLPPSTPPLPPPQALALDEDGTSLHWALVDAAAVVALANIVSSAAAVSSACGIGSGVGGSATSSVSAVSMAADAADAVSALERLFPNAPRPGNGGDAAAGAMSSPSRLCALFSHASLLGLVGSAAVSTSPWWGSASGGGRGLPPSGRGSSERGVLFPASPPLLVFGEVGASAALTSAAAALAAGARGGRGSDAMGLLDVSARCLWLAAAAADLETDVAAVKDLDGSAGGHPLTADGVRRGATMAAVSNLLSAAESVAAAAAVAPALEPGPWLAAAAVAAAAVGGVLPPVGVRGLFCATFGGLAAPPVVASAVAADPSRPLALSLNASGRPATEAALAAALVATNTGGAADVLSTAVAATRRRPRGVHPQTADDLVARASRLPPGGLAVCVSAAGTLLPSTVAPTPPVVLAAPVWATASGGKSAAAVEDGAVQELVASALGAYVERVDRRAVEGLTGGNLAGVLATHLLTVVHDSVACVAEAAEIAIAAEASTAATSIGTDTVACSTPPASTSASGEPDSMPGTPAGGPTSGEAAPGGPPSLGSSPRGGMFGSLFVEPPSPAARTTGPTGRLRGAGGVRRMTSADALARSRREAAAQAFGAAALGLEALGTAVGLGPPLTEASAIVLLGGLFHLSVTMANVLILPSGSGKEGGGNSGALDPTGSPAMISAADAEAAMASLVALSPLLECATLAVLEAVSSSGVDPSVVVGDVLDHPAGTPQASAPEVVIATLPAASAAWATTVLDWLRQACPSAVVGTVGGRLVRAYAASLRDLAAPTASTAAASGLHLESVGRASNAAFFLAAHGLALSVEQGPPCRSDGLLSSLHILFGLLSPPSRPASAGGDAPTVVLPLAMDARAVAALLALTELALLLFAHPQRAPEVARAARRALGVSFGPAGGRSLTGLAGLADAPPDAFSGWVTALISRLEPLPLRGAPVDGAVSVLFLRAALSAARAADAVYMPLCSAPAGNGGAALGLLHDDWAGSASVVSEGALRLSARLRALAHSNNDEADDDETTAAAAVAGRAASSAGLVHELVDALASGMYAPSLADVLAAVAALHSSRAPTVGHAVVAEALTRSWLHDARTSAAATDSLDALLAPPQLAALLEMVGSWVAATSGGAVDWSDGDLPTRAAVDAAAVLPPVPAYRIDALHSMHMIALDICIVRMVALNAALDAVCMLACATGRGAVDTAAARMAASIAAGLVPTEVRVSPDAAAPPPPPPSTASSLRPQPSSSTWLGTHGLPRAAASALSLLVRWIRARADAAGVADVDAYAAALRVVSAHGLVRAVSAAAAGTAALSTWSGNAVSSTSAAMRSVFCLPGEDDGGGERATTIDPPLRATSVALDADLRSLLPPPVSLASTVTAALRSAAGKDLSEGGPADDGAGLCALTALIEEAPTTADASMWRCVVGAALDEATVAPCDMGTAPFRTLIAAVVVESTNDGAAAALQSLFQALAGDSHGATAAIAAATAVLAALRAIEATSLSFDTLRRGVEFAAVAARHGSDSSLSVANDLVSLLWELLVALQLPEAPLPDAIEAAAGTADVPAVSPEREAGATRDAAASARCRKVHLLVSALDTACRAVASAVRQPGAALDTSDCGRDSVKDGGGVGGNDGGSDSDDSPTDDGFASPSHTVSCASGDDDDDSLTDMEEAEELATEAALAARCCTFTTTGSEFVEQHWYFCYTCGLSGSEGVCGVCARVCHAGHEVAYSRLSRFFCDCSAVAAAAAAAQAAALGAMPIGQQLGIGGVRGSLSPPPPPPPPPVRAGAGSVGRLRHISSLSSRRNMPLHWSRMGAAASGRLGGAGGGGRGSDGGRGSGVGEGGGRGGGPPAPREEPPASGGRFCICMEPRPPPSLSELRALRRDRRSLRRSRQAAAAAAAGAAHDNDRGVAAQAADAARDLYKALAEGASAMRSDARRHASQVTQAWRHELAGLVSAVDTLFWGVAAAAEEKGGGAWQSPLQLTGASTVSSNSVCESLLSTVQSAVRSCFLPTAGVGCAGVTSVPGSHSYGGLPSPPSTWPEARGVGEVVGSAARLSWGLFSHAGTIRGGSASALRRSSVGVDLASGGGSLLVADASGRVALADPAGRITLATLPALLALPTVPPTSTGANAGDDGAAAASSSGQSSLDRSALQTLSQTEADFPVAGLEFHPFDRRYLLIYGDTRCEVWKLDADTGRVCGRLGVEVGVVDGGGRDGDNRMLSAAWMVDAGGPIARVLATTRQFVKVFDLDEDALCPSYFLSLPVSGPPPVLSLTSLSGGEAIVACAMYPLYGDGLDRDEADSALRQARLAGGMLAVLVLTSAGRIFIAIPSDEERGPVDLAFVVDLMAPPDDPKLSPVSERSRPVCLAILQCPRLVVVGFENGTMMAATLNVTACRLERISRFSSALPGVTSRALRPLPGAPGHLLVWSRGRGLSHTALVRFDGPEAIAVQLALGHVGGITTRVDGAAVVLPAPALSAASGRGCAAVSMSLMGTVAVSAASVCLPPRPAVLLLLDDGAIHRVDVAGAEVGPASAPSVDVAALLRGTTVTARLGLRAKRAARGGARGGSGGHRANHSVEGSVAEAAAAAYGGYVSIPPVVSFFEQTRSLTDGVTLGGDVLRCSGGITAERARVLLAGGGSAASSTLVAPDPHRPFRVKVHVDSRGSVVVGLRLQVGCTPSSAGRLPGAVRVHGRTVDVAFGGRETSRSVGSAGGGGDGGSLGVRRWVDVPLTVAESEASPRDVTLELDPPTSGGSGGAFGDGCAALDALEVHSVCAAEFADRLSRWKVRARRVLAERRVAEEAREADREHRLEAGARLRRRRGVRCLPPELACAGAAVRLLIASGLACSSSVSGIVRQLLEASIMLRAAGDTDSAVRVESGRLLLSSQCERAASQLLLAASKSNDDALGASEGVDAALRRIRWDVTTKVASDQLGRLAAGRSLASPDTLAVLLRMVSHALPVPPDVAYANRDAARQVAALLSTLFGALGSTGRSQFPSLLSAADDLTDVLVSWLQTDLAATPCKSGERTASGPSAALDALLGLLTGHDPTLRALVARRLYEAATRSLPGVTHYSPPEDVHGVEDAQGGARAALLGSAGVGVSTTSTTDPSVGGSVGSGEDAAARTVASVPPPNSSPWAYRCDRCNQLQRSEWWHCTACPDFDLCTACVRLTDGLQLPHVPSHVLLRRTAASEVADEDDSSAAVPAGGNGSPPPSSESPLPQQLASSKSRGTPLSALGFVHSLLSVLLPGVFSQVAGVRLLDGAQLCLALALFSCEASPTAVVSDASAAAAGNSLPNATGPDVEPPLDVPRVSLASSVDALGSVRSRLEVVFDAFHPLLAGAADLSAADWGQPRRLATQTAYVRLRTLLGLVEADVSTAACHTVELLYRGGLLPRFVNQLHVVAVQLVADATRGEANGAVADLPSAVPDATNGVANGRSGTVDPAEAVVLSTLPTASSCLGVSFAPLLSRPLSVASRGRVSGSGMVVDSVFGDASTSNVTGETGAASLEAVCITLLRIMELVLPNYVGGANTEDLRSSVVPTLCVLASLSEQEESHMEALRDSRSDRAAPEAPSNEAATGHAASAARPLPSSIVSCLARRTLLVLCHNDEPAFYDKLDYAAHMRLASELEIEPVHVRPTASASDDRSLADAAAMGAALSATLARATARPVTWRRASACSPRLMKNLFSFASKRGGGAQVAALRLVAIAIGGAADGSVSPTAGGSALLSLERGTGTSRKTDSSSAPVSAATTADTSAAGAASTATPLAPVDEVVAHLDALFGDYVLGKQDAAARAAAASVLVALLERCSVRDSEVAGSSNGVRNCDAALFDAPASDDRSLSRQALLALLRRKILKYLPSAAAAGKLGYELLIVFQRAIVLGRTTQGGPELDAASMFEVEAARLLVTLTELCGRFLTAHPNAHVYKALASAITLDGYFLESEPCLTCSASACGDVAPRPTRVDILRLESKFTESALLYRLSAPQSVAGVAVSIVEPRGRRVRRVQVYTSPRFVSDGAELKRQDHPWRLVAVLTLGPTQTEAKMDLPVAVVASNVKVAFTDFHPSTDSSGGLGGGGTGSGGGGSGRSADVSGERLQCPRCSRPVNDRHGICRNCHENAYQCRQCRNINYEHLDAFLCNECGFCKYGRFDFTLVASPSFAAERVENEADRLRASAVIEEETASVYQRYESLTALRAALVRVIASPELLMADGAEDPTAAGMAAQAPATGTGTAPRSRLTTAPATSAAASRGAGVSAAAATAPAVTSAAPWPPIHLGSPGDDGARASEAAGLEIFLRSPFIRESLVGGGDATGHGGRSTIDPGLASTIISAAGGTGGALNPAALEALLGGRLDSLSSTAALLASLSGTGGAVEPSTPPSVRPQRSTLRRGDRVARDAPVAGRDRADGAGAVAPPPPSAPSAAPASGGSNSAGSRAAGVGPAAIDMAPGPSPVSKHVALLASMYGGSCKEAFITLSRGSFMSRCLPLALDFSRNSPAARSVFLARHLAIHLLSSSAVLDSAAAQDAARQLVALLCDHDLGTTVAVGGLISKKLDFCIDSHASLDIAIAARGELAALEALAAAVGVAGDGVACRRDDSDEDNDDGDSVRDAARAAEGLDHELWEMRLRLVLRLLFRAADKAASSCAVAEHIILPCVRAASHLVGAVSVGGDAVSDAGGHDGPCADESGAAEPESGGELPSKDGVDYRAWASGRQSYADWLERKCEATSEGDRAGDNPDAQTALDTGTLLGVVDGSSASTSSTSGGHSSSSSMAESGELGDDVLAMTGNKSWVLRLLLETPSSAVRQETASLVESLIGDNETLALRLLTTLTAPKTLREVVDVGERSLELFELVTRLLAPRHRRRYLATHEFLSRLASLIEEEAVALRDGELARCDSRRFELSHGFVLHRLVLLLRQVLSLAEESGGGVDDSDPGQKEDVDVEADVDEIDVSDDGSIASSLLGGVLVGATLRAYLAVRCLVARRTRLTDECAAVLSELLSSRSLLFRRDGEPVLEACVVELAVARGPSVAVLVEQLCDLLWPKEVRSSVPLLLTKAPSQEEFIRGSMSRSPYDSAEVGELMRDVKNRICRDLDLAGLLDDDFGMELLVAGNLIKLDLPIAAVYRNVWLPAVMAPALTAAGRGGGGGGGGRGRHAAFPPAVVRGRRSGRGRQEGPVSAGASPVLGSGGGGAIGRLLASPPVGGPASAAGRPRRGDRSQPGRGPSPPDSEHPMMVVFRLTGLDGEATEPIIESLQNPEEEGGGVEVEAVDAFARAGGVATLLAVLRGVASWDDDAERAVREPALRILRACCEVGAACATLAATTGAVGMLLDCAAAALASEPGEAAAEALLLAAEKILAKDLDEDALDTVAPVAQDGAVGSLSLDGHPSSVSLGGGGGGAGEAGGNGTSEGLGRRRRRQLESSSVLDEREVVARLERFLAWLPVSSARASGTLLHVLPHLMRGLPSAVDAVVAHFRTHLAWGELNTSARAAAAASQLAALLRSAPADSRGRALRRAVATGPDGVAARGVAFLAAAFPFPKVDHEAAWEASLCLPGAPLALELLAGAGDTCGPAIEALLPTLVALERTASSSAIGSRAEDVLESLANAPALATQVKAVRDEARAARRAAAMAARAAVLRDAGIMASGPNSSRLTAASLGSTPPSVGLHPRTPGGAAASSTATPMVPSSQLPRHVSPSARVAAASMSMDALADAVEDEVGPSCVVCGDGFRSRPEEALAVYAYTKRVALVLPPAPPADPLPPPAAAASSSAADPSPPASQASGRVPGGPDSTSMATVASDDGSESTADTAPESYATSSVRSSSVATSPPLHPLAGELVGGRGPAVAAPDPPPSSSSSMAASASPIATSMAATPATTAVAPVAVFAFTSVTHWNAVHPACHREAARAARSNRASRDEWEDAALRNSQTRCNNLIPLRPPATAVSPDSEGGGGRGGAGGSGAPVATPAVRAAASASYATSVDYYFGRLPALARSGLPQVKLALHELSAALMRFASSEVGVFSADARGGGAHSNAAVLLPLMHLASHVMDRTGGGRSHARALGAYLMPPSGDAASGGGGSGGQPTGSAVAPAVSAGATPVAGEGMAFHLALSLLLHPPDAWAAAARPFADAACRELAATDHSGSGGERLSRPRARALLGVVDRLQRWLKAPRFDPAAAAAEVVVDGRPPPSPPPLPPPPLPSPSATAPADDAEAWRRRWMLVVGADEATPGALADDLSVYWETTIVAPGGLAAGGMAAALAANAVVGYRRAEAVEEPWRRAVCRALDP</sequence>